<dbReference type="Gene3D" id="3.40.50.1820">
    <property type="entry name" value="alpha/beta hydrolase"/>
    <property type="match status" value="1"/>
</dbReference>
<name>A0ABW4JIX2_9BACL</name>
<dbReference type="Pfam" id="PF00975">
    <property type="entry name" value="Thioesterase"/>
    <property type="match status" value="1"/>
</dbReference>
<sequence length="235" mass="26477">MTIKLFCVPYAGGSSALYNNWIKQLAPRIECIPIELSGRGLRFIEPLYTSIEEAVDDVYTKIAAQLDSSPFAIFGHSMGAVIGFEVTHRICQVGRIPRHLFVSGRNAPHCSITSRPIHLLSDSEFMQELVEMGGTDKTVLEHEELVDLFLPILRSDFGISHSYKFVKKKSKLSCDISVFYGNLEQMSFEDGMAWKEHSEGMCRVFKFSGNHFFIKSQEKEVLNCVRKLLTGGMAI</sequence>
<protein>
    <submittedName>
        <fullName evidence="3">Thioesterase II family protein</fullName>
    </submittedName>
</protein>
<dbReference type="PANTHER" id="PTHR11487:SF0">
    <property type="entry name" value="S-ACYL FATTY ACID SYNTHASE THIOESTERASE, MEDIUM CHAIN"/>
    <property type="match status" value="1"/>
</dbReference>
<dbReference type="SUPFAM" id="SSF53474">
    <property type="entry name" value="alpha/beta-Hydrolases"/>
    <property type="match status" value="1"/>
</dbReference>
<accession>A0ABW4JIX2</accession>
<reference evidence="4" key="1">
    <citation type="journal article" date="2019" name="Int. J. Syst. Evol. Microbiol.">
        <title>The Global Catalogue of Microorganisms (GCM) 10K type strain sequencing project: providing services to taxonomists for standard genome sequencing and annotation.</title>
        <authorList>
            <consortium name="The Broad Institute Genomics Platform"/>
            <consortium name="The Broad Institute Genome Sequencing Center for Infectious Disease"/>
            <person name="Wu L."/>
            <person name="Ma J."/>
        </authorList>
    </citation>
    <scope>NUCLEOTIDE SEQUENCE [LARGE SCALE GENOMIC DNA]</scope>
    <source>
        <strain evidence="4">CGMCC 1.12286</strain>
    </source>
</reference>
<comment type="similarity">
    <text evidence="1">Belongs to the thioesterase family.</text>
</comment>
<dbReference type="InterPro" id="IPR012223">
    <property type="entry name" value="TEII"/>
</dbReference>
<gene>
    <name evidence="3" type="ORF">ACFSB2_14765</name>
</gene>
<evidence type="ECO:0000313" key="4">
    <source>
        <dbReference type="Proteomes" id="UP001597079"/>
    </source>
</evidence>
<dbReference type="RefSeq" id="WP_377943856.1">
    <property type="nucleotide sequence ID" value="NZ_JBHUCX010000037.1"/>
</dbReference>
<evidence type="ECO:0000313" key="3">
    <source>
        <dbReference type="EMBL" id="MFD1675964.1"/>
    </source>
</evidence>
<keyword evidence="4" id="KW-1185">Reference proteome</keyword>
<organism evidence="3 4">
    <name type="scientific">Alicyclobacillus fodiniaquatilis</name>
    <dbReference type="NCBI Taxonomy" id="1661150"/>
    <lineage>
        <taxon>Bacteria</taxon>
        <taxon>Bacillati</taxon>
        <taxon>Bacillota</taxon>
        <taxon>Bacilli</taxon>
        <taxon>Bacillales</taxon>
        <taxon>Alicyclobacillaceae</taxon>
        <taxon>Alicyclobacillus</taxon>
    </lineage>
</organism>
<evidence type="ECO:0000256" key="1">
    <source>
        <dbReference type="ARBA" id="ARBA00007169"/>
    </source>
</evidence>
<dbReference type="Proteomes" id="UP001597079">
    <property type="component" value="Unassembled WGS sequence"/>
</dbReference>
<proteinExistence type="inferred from homology"/>
<evidence type="ECO:0000259" key="2">
    <source>
        <dbReference type="Pfam" id="PF00975"/>
    </source>
</evidence>
<dbReference type="InterPro" id="IPR029058">
    <property type="entry name" value="AB_hydrolase_fold"/>
</dbReference>
<dbReference type="PANTHER" id="PTHR11487">
    <property type="entry name" value="THIOESTERASE"/>
    <property type="match status" value="1"/>
</dbReference>
<feature type="domain" description="Thioesterase" evidence="2">
    <location>
        <begin position="4"/>
        <end position="226"/>
    </location>
</feature>
<comment type="caution">
    <text evidence="3">The sequence shown here is derived from an EMBL/GenBank/DDBJ whole genome shotgun (WGS) entry which is preliminary data.</text>
</comment>
<dbReference type="InterPro" id="IPR001031">
    <property type="entry name" value="Thioesterase"/>
</dbReference>
<dbReference type="EMBL" id="JBHUCX010000037">
    <property type="protein sequence ID" value="MFD1675964.1"/>
    <property type="molecule type" value="Genomic_DNA"/>
</dbReference>